<dbReference type="PANTHER" id="PTHR34108">
    <property type="entry name" value="SEPTUM SITE-DETERMINING PROTEIN MINC"/>
    <property type="match status" value="1"/>
</dbReference>
<keyword evidence="2 6" id="KW-0132">Cell division</keyword>
<gene>
    <name evidence="6 9" type="primary">minC</name>
    <name evidence="9" type="ORF">Q5Y73_01285</name>
</gene>
<dbReference type="Pfam" id="PF22642">
    <property type="entry name" value="MinC_N_1"/>
    <property type="match status" value="1"/>
</dbReference>
<comment type="function">
    <text evidence="6">Cell division inhibitor that blocks the formation of polar Z ring septums. Rapidly oscillates between the poles of the cell to destabilize FtsZ filaments that have formed before they mature into polar Z rings. Prevents FtsZ polymerization.</text>
</comment>
<comment type="subunit">
    <text evidence="5 6">Interacts with MinD and FtsZ.</text>
</comment>
<dbReference type="InterPro" id="IPR016098">
    <property type="entry name" value="CAP/MinC_C"/>
</dbReference>
<protein>
    <recommendedName>
        <fullName evidence="6">Probable septum site-determining protein MinC</fullName>
    </recommendedName>
</protein>
<evidence type="ECO:0000259" key="7">
    <source>
        <dbReference type="Pfam" id="PF03775"/>
    </source>
</evidence>
<evidence type="ECO:0000256" key="3">
    <source>
        <dbReference type="ARBA" id="ARBA00023210"/>
    </source>
</evidence>
<dbReference type="PANTHER" id="PTHR34108:SF1">
    <property type="entry name" value="SEPTUM SITE-DETERMINING PROTEIN MINC"/>
    <property type="match status" value="1"/>
</dbReference>
<dbReference type="Gene3D" id="3.30.160.540">
    <property type="match status" value="1"/>
</dbReference>
<dbReference type="InterPro" id="IPR055219">
    <property type="entry name" value="MinC_N_1"/>
</dbReference>
<dbReference type="EMBL" id="JAVAMP010000001">
    <property type="protein sequence ID" value="MDP5272730.1"/>
    <property type="molecule type" value="Genomic_DNA"/>
</dbReference>
<dbReference type="HAMAP" id="MF_00267">
    <property type="entry name" value="MinC"/>
    <property type="match status" value="1"/>
</dbReference>
<dbReference type="InterPro" id="IPR013033">
    <property type="entry name" value="MinC"/>
</dbReference>
<evidence type="ECO:0000256" key="5">
    <source>
        <dbReference type="ARBA" id="ARBA00046874"/>
    </source>
</evidence>
<keyword evidence="10" id="KW-1185">Reference proteome</keyword>
<reference evidence="9 10" key="1">
    <citation type="submission" date="2023-08" db="EMBL/GenBank/DDBJ databases">
        <authorList>
            <person name="Park J.-S."/>
        </authorList>
    </citation>
    <scope>NUCLEOTIDE SEQUENCE [LARGE SCALE GENOMIC DNA]</scope>
    <source>
        <strain evidence="9 10">2205SS18-9</strain>
    </source>
</reference>
<dbReference type="InterPro" id="IPR005526">
    <property type="entry name" value="Septum_form_inhib_MinC_C"/>
</dbReference>
<dbReference type="Gene3D" id="2.160.20.70">
    <property type="match status" value="1"/>
</dbReference>
<evidence type="ECO:0000313" key="10">
    <source>
        <dbReference type="Proteomes" id="UP001231941"/>
    </source>
</evidence>
<dbReference type="Proteomes" id="UP001231941">
    <property type="component" value="Unassembled WGS sequence"/>
</dbReference>
<evidence type="ECO:0000259" key="8">
    <source>
        <dbReference type="Pfam" id="PF22642"/>
    </source>
</evidence>
<dbReference type="RefSeq" id="WP_305990039.1">
    <property type="nucleotide sequence ID" value="NZ_JAVAMP010000001.1"/>
</dbReference>
<evidence type="ECO:0000313" key="9">
    <source>
        <dbReference type="EMBL" id="MDP5272730.1"/>
    </source>
</evidence>
<dbReference type="SUPFAM" id="SSF63848">
    <property type="entry name" value="Cell-division inhibitor MinC, C-terminal domain"/>
    <property type="match status" value="1"/>
</dbReference>
<evidence type="ECO:0000256" key="2">
    <source>
        <dbReference type="ARBA" id="ARBA00022618"/>
    </source>
</evidence>
<keyword evidence="3 6" id="KW-0717">Septation</keyword>
<sequence length="218" mass="24277">MTATKEHVTIKGNKDGLVFLFNDHCEFPDLLSELQYKLEKSHQQILSGPTIDVHIKLGERELDVQQEEEIKKLVGHHGNLLIQSIESTPKEQIEKNIHQDLKIMNGIVRSGQSIHEDAPILFMGDVNPGGMISSNGDIYVMGALRGLAHAGKNGNKDAIIAASYMRPTQLRIANIVSRSPDESANEGAYMEFAYLDEDHMQVGKISELHKVRPVALQF</sequence>
<organism evidence="9 10">
    <name type="scientific">Chengkuizengella axinellae</name>
    <dbReference type="NCBI Taxonomy" id="3064388"/>
    <lineage>
        <taxon>Bacteria</taxon>
        <taxon>Bacillati</taxon>
        <taxon>Bacillota</taxon>
        <taxon>Bacilli</taxon>
        <taxon>Bacillales</taxon>
        <taxon>Paenibacillaceae</taxon>
        <taxon>Chengkuizengella</taxon>
    </lineage>
</organism>
<comment type="similarity">
    <text evidence="1 6">Belongs to the MinC family.</text>
</comment>
<name>A0ABT9IV93_9BACL</name>
<accession>A0ABT9IV93</accession>
<dbReference type="Pfam" id="PF03775">
    <property type="entry name" value="MinC_C"/>
    <property type="match status" value="1"/>
</dbReference>
<evidence type="ECO:0000256" key="1">
    <source>
        <dbReference type="ARBA" id="ARBA00006291"/>
    </source>
</evidence>
<proteinExistence type="inferred from homology"/>
<evidence type="ECO:0000256" key="6">
    <source>
        <dbReference type="HAMAP-Rule" id="MF_00267"/>
    </source>
</evidence>
<keyword evidence="4 6" id="KW-0131">Cell cycle</keyword>
<feature type="domain" description="Septum site-determining protein MinC N-terminal" evidence="8">
    <location>
        <begin position="8"/>
        <end position="85"/>
    </location>
</feature>
<evidence type="ECO:0000256" key="4">
    <source>
        <dbReference type="ARBA" id="ARBA00023306"/>
    </source>
</evidence>
<feature type="domain" description="Septum formation inhibitor MinC C-terminal" evidence="7">
    <location>
        <begin position="104"/>
        <end position="201"/>
    </location>
</feature>
<comment type="caution">
    <text evidence="9">The sequence shown here is derived from an EMBL/GenBank/DDBJ whole genome shotgun (WGS) entry which is preliminary data.</text>
</comment>
<dbReference type="InterPro" id="IPR036145">
    <property type="entry name" value="MinC_C_sf"/>
</dbReference>